<keyword evidence="8" id="KW-1199">Hemostasis impairing toxin</keyword>
<evidence type="ECO:0000259" key="13">
    <source>
        <dbReference type="PROSITE" id="PS50240"/>
    </source>
</evidence>
<keyword evidence="6 11" id="KW-0720">Serine protease</keyword>
<name>A0A8J2W2K4_9NEOP</name>
<dbReference type="InterPro" id="IPR001314">
    <property type="entry name" value="Peptidase_S1A"/>
</dbReference>
<dbReference type="FunFam" id="2.40.10.10:FF:000068">
    <property type="entry name" value="transmembrane protease serine 2"/>
    <property type="match status" value="1"/>
</dbReference>
<keyword evidence="5 11" id="KW-0378">Hydrolase</keyword>
<dbReference type="Gene3D" id="2.40.10.10">
    <property type="entry name" value="Trypsin-like serine proteases"/>
    <property type="match status" value="2"/>
</dbReference>
<sequence length="277" mass="29391">MHYFLLLVVGLAVAVSAYEPINNDYHNTIGVYEAARIKKAEESIDFDGSRITGGNAASLGQFPYLGGLLITLQDGRQSVCGSSLISNTRSITAAHCWRTGRVTARQFTIVLGSTTLFSGGTRVTTSNVRVHPNYNANTVANDIAVIIFNSISLNDNIRPIGLASGSNLFVGTWATAIGFGRTSDSSGASPNLRHVNLQVITNAVCRRTYGRIIIDSTICVATPNGRSTCQGDSGGPLAVGNTLIGVTSFGHRSGCTRGHPAAFGRITSFYSWIRGNM</sequence>
<feature type="domain" description="Peptidase S1" evidence="13">
    <location>
        <begin position="51"/>
        <end position="277"/>
    </location>
</feature>
<evidence type="ECO:0000256" key="2">
    <source>
        <dbReference type="ARBA" id="ARBA00007664"/>
    </source>
</evidence>
<dbReference type="InterPro" id="IPR033116">
    <property type="entry name" value="TRYPSIN_SER"/>
</dbReference>
<dbReference type="PANTHER" id="PTHR24276">
    <property type="entry name" value="POLYSERASE-RELATED"/>
    <property type="match status" value="1"/>
</dbReference>
<accession>A0A8J2W2K4</accession>
<proteinExistence type="inferred from homology"/>
<dbReference type="GO" id="GO:0090729">
    <property type="term" value="F:toxin activity"/>
    <property type="evidence" value="ECO:0007669"/>
    <property type="project" value="UniProtKB-KW"/>
</dbReference>
<dbReference type="GO" id="GO:0005576">
    <property type="term" value="C:extracellular region"/>
    <property type="evidence" value="ECO:0007669"/>
    <property type="project" value="UniProtKB-SubCell"/>
</dbReference>
<dbReference type="CDD" id="cd00190">
    <property type="entry name" value="Tryp_SPc"/>
    <property type="match status" value="1"/>
</dbReference>
<dbReference type="InterPro" id="IPR018114">
    <property type="entry name" value="TRYPSIN_HIS"/>
</dbReference>
<dbReference type="GO" id="GO:0004252">
    <property type="term" value="F:serine-type endopeptidase activity"/>
    <property type="evidence" value="ECO:0007669"/>
    <property type="project" value="InterPro"/>
</dbReference>
<keyword evidence="7" id="KW-1015">Disulfide bond</keyword>
<keyword evidence="15" id="KW-1185">Reference proteome</keyword>
<evidence type="ECO:0000313" key="14">
    <source>
        <dbReference type="EMBL" id="CAG9564999.1"/>
    </source>
</evidence>
<keyword evidence="10" id="KW-1205">Fibrinolytic toxin</keyword>
<evidence type="ECO:0000256" key="5">
    <source>
        <dbReference type="ARBA" id="ARBA00022801"/>
    </source>
</evidence>
<dbReference type="GO" id="GO:0006508">
    <property type="term" value="P:proteolysis"/>
    <property type="evidence" value="ECO:0007669"/>
    <property type="project" value="UniProtKB-KW"/>
</dbReference>
<dbReference type="SMART" id="SM00020">
    <property type="entry name" value="Tryp_SPc"/>
    <property type="match status" value="1"/>
</dbReference>
<feature type="chain" id="PRO_5035192909" evidence="12">
    <location>
        <begin position="18"/>
        <end position="277"/>
    </location>
</feature>
<dbReference type="InterPro" id="IPR009003">
    <property type="entry name" value="Peptidase_S1_PA"/>
</dbReference>
<feature type="signal peptide" evidence="12">
    <location>
        <begin position="1"/>
        <end position="17"/>
    </location>
</feature>
<keyword evidence="3" id="KW-0800">Toxin</keyword>
<comment type="similarity">
    <text evidence="2">Belongs to the peptidase S1 family.</text>
</comment>
<evidence type="ECO:0000313" key="15">
    <source>
        <dbReference type="Proteomes" id="UP000789524"/>
    </source>
</evidence>
<evidence type="ECO:0000256" key="7">
    <source>
        <dbReference type="ARBA" id="ARBA00023157"/>
    </source>
</evidence>
<reference evidence="14" key="1">
    <citation type="submission" date="2021-09" db="EMBL/GenBank/DDBJ databases">
        <authorList>
            <person name="Martin H S."/>
        </authorList>
    </citation>
    <scope>NUCLEOTIDE SEQUENCE</scope>
</reference>
<keyword evidence="4 11" id="KW-0645">Protease</keyword>
<dbReference type="PROSITE" id="PS50240">
    <property type="entry name" value="TRYPSIN_DOM"/>
    <property type="match status" value="1"/>
</dbReference>
<dbReference type="Pfam" id="PF00089">
    <property type="entry name" value="Trypsin"/>
    <property type="match status" value="1"/>
</dbReference>
<evidence type="ECO:0000256" key="10">
    <source>
        <dbReference type="ARBA" id="ARBA00084094"/>
    </source>
</evidence>
<dbReference type="SUPFAM" id="SSF50494">
    <property type="entry name" value="Trypsin-like serine proteases"/>
    <property type="match status" value="1"/>
</dbReference>
<dbReference type="PRINTS" id="PR00722">
    <property type="entry name" value="CHYMOTRYPSIN"/>
</dbReference>
<evidence type="ECO:0000256" key="8">
    <source>
        <dbReference type="ARBA" id="ARBA00023240"/>
    </source>
</evidence>
<evidence type="ECO:0000256" key="12">
    <source>
        <dbReference type="SAM" id="SignalP"/>
    </source>
</evidence>
<dbReference type="PROSITE" id="PS00134">
    <property type="entry name" value="TRYPSIN_HIS"/>
    <property type="match status" value="1"/>
</dbReference>
<organism evidence="14 15">
    <name type="scientific">Danaus chrysippus</name>
    <name type="common">African queen</name>
    <dbReference type="NCBI Taxonomy" id="151541"/>
    <lineage>
        <taxon>Eukaryota</taxon>
        <taxon>Metazoa</taxon>
        <taxon>Ecdysozoa</taxon>
        <taxon>Arthropoda</taxon>
        <taxon>Hexapoda</taxon>
        <taxon>Insecta</taxon>
        <taxon>Pterygota</taxon>
        <taxon>Neoptera</taxon>
        <taxon>Endopterygota</taxon>
        <taxon>Lepidoptera</taxon>
        <taxon>Glossata</taxon>
        <taxon>Ditrysia</taxon>
        <taxon>Papilionoidea</taxon>
        <taxon>Nymphalidae</taxon>
        <taxon>Danainae</taxon>
        <taxon>Danaini</taxon>
        <taxon>Danaina</taxon>
        <taxon>Danaus</taxon>
        <taxon>Anosia</taxon>
    </lineage>
</organism>
<dbReference type="PROSITE" id="PS00135">
    <property type="entry name" value="TRYPSIN_SER"/>
    <property type="match status" value="1"/>
</dbReference>
<protein>
    <submittedName>
        <fullName evidence="14">(African queen) hypothetical protein</fullName>
    </submittedName>
</protein>
<comment type="caution">
    <text evidence="14">The sequence shown here is derived from an EMBL/GenBank/DDBJ whole genome shotgun (WGS) entry which is preliminary data.</text>
</comment>
<dbReference type="AlphaFoldDB" id="A0A8J2W2K4"/>
<evidence type="ECO:0000256" key="4">
    <source>
        <dbReference type="ARBA" id="ARBA00022670"/>
    </source>
</evidence>
<evidence type="ECO:0000256" key="11">
    <source>
        <dbReference type="RuleBase" id="RU363034"/>
    </source>
</evidence>
<keyword evidence="12" id="KW-0732">Signal</keyword>
<comment type="subcellular location">
    <subcellularLocation>
        <location evidence="1">Secreted</location>
        <location evidence="1">Extracellular space</location>
    </subcellularLocation>
</comment>
<evidence type="ECO:0000256" key="6">
    <source>
        <dbReference type="ARBA" id="ARBA00022825"/>
    </source>
</evidence>
<dbReference type="Proteomes" id="UP000789524">
    <property type="component" value="Unassembled WGS sequence"/>
</dbReference>
<dbReference type="InterPro" id="IPR050430">
    <property type="entry name" value="Peptidase_S1"/>
</dbReference>
<comment type="function">
    <text evidence="9">Fibrinolytic activity; shows preferential cleavage of Arg-Gly bonds in all three fibrinogen chains. Contact with the caterpillars causes severe bleeding, due the anticoagulant effect of the protein.</text>
</comment>
<dbReference type="InterPro" id="IPR001254">
    <property type="entry name" value="Trypsin_dom"/>
</dbReference>
<dbReference type="PANTHER" id="PTHR24276:SF98">
    <property type="entry name" value="FI18310P1-RELATED"/>
    <property type="match status" value="1"/>
</dbReference>
<evidence type="ECO:0000256" key="3">
    <source>
        <dbReference type="ARBA" id="ARBA00022656"/>
    </source>
</evidence>
<evidence type="ECO:0000256" key="9">
    <source>
        <dbReference type="ARBA" id="ARBA00055534"/>
    </source>
</evidence>
<dbReference type="EMBL" id="CAKASE010000052">
    <property type="protein sequence ID" value="CAG9564999.1"/>
    <property type="molecule type" value="Genomic_DNA"/>
</dbReference>
<gene>
    <name evidence="14" type="ORF">DCHRY22_LOCUS5908</name>
</gene>
<dbReference type="InterPro" id="IPR043504">
    <property type="entry name" value="Peptidase_S1_PA_chymotrypsin"/>
</dbReference>
<dbReference type="OrthoDB" id="5565075at2759"/>
<evidence type="ECO:0000256" key="1">
    <source>
        <dbReference type="ARBA" id="ARBA00004239"/>
    </source>
</evidence>